<feature type="region of interest" description="Disordered" evidence="4">
    <location>
        <begin position="555"/>
        <end position="630"/>
    </location>
</feature>
<protein>
    <submittedName>
        <fullName evidence="6">U3 small nucleolar RNA-associated protein 5</fullName>
    </submittedName>
</protein>
<dbReference type="VEuPathDB" id="FungiDB:GVI51_F02277"/>
<dbReference type="Pfam" id="PF04003">
    <property type="entry name" value="Utp12"/>
    <property type="match status" value="1"/>
</dbReference>
<dbReference type="GO" id="GO:0034455">
    <property type="term" value="C:t-UTP complex"/>
    <property type="evidence" value="ECO:0007669"/>
    <property type="project" value="EnsemblFungi"/>
</dbReference>
<dbReference type="AlphaFoldDB" id="A0A0W0DKU5"/>
<proteinExistence type="inferred from homology"/>
<reference evidence="6 7" key="1">
    <citation type="submission" date="2015-10" db="EMBL/GenBank/DDBJ databases">
        <title>Draft genomes sequences of Candida glabrata isolates 1A, 1B, 2A, 2B, 3A and 3B.</title>
        <authorList>
            <person name="Haavelsrud O.E."/>
            <person name="Gaustad P."/>
        </authorList>
    </citation>
    <scope>NUCLEOTIDE SEQUENCE [LARGE SCALE GENOMIC DNA]</scope>
    <source>
        <strain evidence="6">910700640</strain>
    </source>
</reference>
<dbReference type="InterPro" id="IPR007148">
    <property type="entry name" value="SSU_processome_Utp12"/>
</dbReference>
<evidence type="ECO:0000259" key="5">
    <source>
        <dbReference type="Pfam" id="PF04003"/>
    </source>
</evidence>
<dbReference type="InterPro" id="IPR015943">
    <property type="entry name" value="WD40/YVTN_repeat-like_dom_sf"/>
</dbReference>
<feature type="domain" description="Small-subunit processome Utp12" evidence="5">
    <location>
        <begin position="445"/>
        <end position="545"/>
    </location>
</feature>
<dbReference type="VEuPathDB" id="FungiDB:B1J91_F02541g"/>
<dbReference type="PANTHER" id="PTHR44267:SF1">
    <property type="entry name" value="WD REPEAT-CONTAINING PROTEIN 43"/>
    <property type="match status" value="1"/>
</dbReference>
<comment type="similarity">
    <text evidence="3">Belongs to the UTP5 family.</text>
</comment>
<sequence>MTDTSPIIRSCYNGDGQYLCYVSVELDKQRVSVVPTSSYDSSVELPSLLIDESGLRVTQLCWFGAQDIQCVLIGLSNGEIWIYSPLANEIVTKLSTTNGHAITGMDVNSAYIWCCDANDMLYQFDAKSYQLLKHFKVDNVKALTQLTIFNDEQLLLASHSIYLVSLSDKKVLLTYPGHITPVSKLTKLNNQYFISSASSDRFLNIYDVQSGETKNILVSNSNIVNYRADKENDIIVTTESGSVEVFKDVLVSSDITSTKKRSRVKKSKQPDNIINLVSEQDQKKSFPVLDAFIKSRLLSLVWFSNVTVPRFVDLNLENIPRDYQHQVDSKLRQKNFNDSRSLYGTDVASTKAYKEGNATITSGDNYRHVTQAIQDWEKELQEKEKAGEDTSGDLSLQDKLEASNFSKLSNNFAKNKISTSSDKLTKSAIVAGTVTTVLAQALQSNDHSLLETVLNNRDERVIRDTILRLKAPLAIILLERLAERIARQSHRQGPLNIWVKWCLIIHGAYLVNIPNLMSSLASLHSTLRKRAELLPKLMGLEARLNNVVISPTSKEDLEDEVTVEFDEDEEDVEYNEELDDAGLIDDGEEEYETGSEEEDDDSEVEGDDKQALEEDDDSEADEEGYSDVEV</sequence>
<comment type="subcellular location">
    <subcellularLocation>
        <location evidence="1">Nucleus</location>
    </subcellularLocation>
</comment>
<accession>A0A0W0DKU5</accession>
<name>A0A0W0DKU5_CANGB</name>
<dbReference type="VEuPathDB" id="FungiDB:GWK60_F02277"/>
<dbReference type="Proteomes" id="UP000054886">
    <property type="component" value="Unassembled WGS sequence"/>
</dbReference>
<dbReference type="SUPFAM" id="SSF50978">
    <property type="entry name" value="WD40 repeat-like"/>
    <property type="match status" value="1"/>
</dbReference>
<dbReference type="VEuPathDB" id="FungiDB:CAGL0F02541g"/>
<comment type="caution">
    <text evidence="6">The sequence shown here is derived from an EMBL/GenBank/DDBJ whole genome shotgun (WGS) entry which is preliminary data.</text>
</comment>
<dbReference type="GO" id="GO:0032040">
    <property type="term" value="C:small-subunit processome"/>
    <property type="evidence" value="ECO:0007669"/>
    <property type="project" value="EnsemblFungi"/>
</dbReference>
<evidence type="ECO:0000256" key="3">
    <source>
        <dbReference type="ARBA" id="ARBA00038335"/>
    </source>
</evidence>
<organism evidence="6 7">
    <name type="scientific">Candida glabrata</name>
    <name type="common">Yeast</name>
    <name type="synonym">Torulopsis glabrata</name>
    <dbReference type="NCBI Taxonomy" id="5478"/>
    <lineage>
        <taxon>Eukaryota</taxon>
        <taxon>Fungi</taxon>
        <taxon>Dikarya</taxon>
        <taxon>Ascomycota</taxon>
        <taxon>Saccharomycotina</taxon>
        <taxon>Saccharomycetes</taxon>
        <taxon>Saccharomycetales</taxon>
        <taxon>Saccharomycetaceae</taxon>
        <taxon>Nakaseomyces</taxon>
    </lineage>
</organism>
<dbReference type="GO" id="GO:0000462">
    <property type="term" value="P:maturation of SSU-rRNA from tricistronic rRNA transcript (SSU-rRNA, 5.8S rRNA, LSU-rRNA)"/>
    <property type="evidence" value="ECO:0007669"/>
    <property type="project" value="EnsemblFungi"/>
</dbReference>
<dbReference type="GO" id="GO:0033553">
    <property type="term" value="C:rDNA heterochromatin"/>
    <property type="evidence" value="ECO:0007669"/>
    <property type="project" value="EnsemblFungi"/>
</dbReference>
<feature type="compositionally biased region" description="Acidic residues" evidence="4">
    <location>
        <begin position="613"/>
        <end position="630"/>
    </location>
</feature>
<evidence type="ECO:0000256" key="1">
    <source>
        <dbReference type="ARBA" id="ARBA00004123"/>
    </source>
</evidence>
<dbReference type="InterPro" id="IPR052414">
    <property type="entry name" value="U3_snoRNA-assoc_WDR"/>
</dbReference>
<dbReference type="Gene3D" id="2.130.10.10">
    <property type="entry name" value="YVTN repeat-like/Quinoprotein amine dehydrogenase"/>
    <property type="match status" value="1"/>
</dbReference>
<feature type="compositionally biased region" description="Acidic residues" evidence="4">
    <location>
        <begin position="556"/>
        <end position="606"/>
    </location>
</feature>
<gene>
    <name evidence="6" type="ORF">AO440_001206</name>
</gene>
<evidence type="ECO:0000256" key="2">
    <source>
        <dbReference type="ARBA" id="ARBA00023242"/>
    </source>
</evidence>
<evidence type="ECO:0000313" key="7">
    <source>
        <dbReference type="Proteomes" id="UP000054886"/>
    </source>
</evidence>
<dbReference type="EMBL" id="LLZZ01000022">
    <property type="protein sequence ID" value="KTB12422.1"/>
    <property type="molecule type" value="Genomic_DNA"/>
</dbReference>
<dbReference type="PANTHER" id="PTHR44267">
    <property type="entry name" value="WD REPEAT-CONTAINING PROTEIN 43"/>
    <property type="match status" value="1"/>
</dbReference>
<evidence type="ECO:0000256" key="4">
    <source>
        <dbReference type="SAM" id="MobiDB-lite"/>
    </source>
</evidence>
<dbReference type="InterPro" id="IPR036322">
    <property type="entry name" value="WD40_repeat_dom_sf"/>
</dbReference>
<dbReference type="GO" id="GO:0045943">
    <property type="term" value="P:positive regulation of transcription by RNA polymerase I"/>
    <property type="evidence" value="ECO:0007669"/>
    <property type="project" value="EnsemblFungi"/>
</dbReference>
<keyword evidence="2" id="KW-0539">Nucleus</keyword>
<evidence type="ECO:0000313" key="6">
    <source>
        <dbReference type="EMBL" id="KTB12422.1"/>
    </source>
</evidence>